<evidence type="ECO:0000259" key="5">
    <source>
        <dbReference type="PROSITE" id="PS50995"/>
    </source>
</evidence>
<dbReference type="Pfam" id="PF12802">
    <property type="entry name" value="MarR_2"/>
    <property type="match status" value="1"/>
</dbReference>
<comment type="caution">
    <text evidence="6">The sequence shown here is derived from an EMBL/GenBank/DDBJ whole genome shotgun (WGS) entry which is preliminary data.</text>
</comment>
<keyword evidence="1" id="KW-0805">Transcription regulation</keyword>
<dbReference type="InterPro" id="IPR036388">
    <property type="entry name" value="WH-like_DNA-bd_sf"/>
</dbReference>
<dbReference type="SUPFAM" id="SSF46785">
    <property type="entry name" value="Winged helix' DNA-binding domain"/>
    <property type="match status" value="1"/>
</dbReference>
<keyword evidence="3" id="KW-0804">Transcription</keyword>
<dbReference type="Gene3D" id="1.10.10.10">
    <property type="entry name" value="Winged helix-like DNA-binding domain superfamily/Winged helix DNA-binding domain"/>
    <property type="match status" value="1"/>
</dbReference>
<protein>
    <recommendedName>
        <fullName evidence="5">HTH marR-type domain-containing protein</fullName>
    </recommendedName>
</protein>
<evidence type="ECO:0000256" key="2">
    <source>
        <dbReference type="ARBA" id="ARBA00023125"/>
    </source>
</evidence>
<dbReference type="InterPro" id="IPR000835">
    <property type="entry name" value="HTH_MarR-typ"/>
</dbReference>
<keyword evidence="2" id="KW-0238">DNA-binding</keyword>
<dbReference type="InterPro" id="IPR023187">
    <property type="entry name" value="Tscrpt_reg_MarR-type_CS"/>
</dbReference>
<dbReference type="EMBL" id="BAABDD010000003">
    <property type="protein sequence ID" value="GAA3731992.1"/>
    <property type="molecule type" value="Genomic_DNA"/>
</dbReference>
<sequence>MTDSAPERIHALLMDLIRAAGLLQFEQQVPGLGVSLSQGLALHELDTESPISQRELGQRLGLEKSTVSRMVADMERKELLVRERAPDNRRLYQLRLTQRGRELHERIAHQFHAHYVRWTEAMNQRERDALLLGLPALVRAIRADAPPWHAAPSEHGHGHHHPHLEQHSHRPPRRDEPRGRREATDSAEDGRRPGEAAGP</sequence>
<dbReference type="PROSITE" id="PS50995">
    <property type="entry name" value="HTH_MARR_2"/>
    <property type="match status" value="1"/>
</dbReference>
<reference evidence="7" key="1">
    <citation type="journal article" date="2019" name="Int. J. Syst. Evol. Microbiol.">
        <title>The Global Catalogue of Microorganisms (GCM) 10K type strain sequencing project: providing services to taxonomists for standard genome sequencing and annotation.</title>
        <authorList>
            <consortium name="The Broad Institute Genomics Platform"/>
            <consortium name="The Broad Institute Genome Sequencing Center for Infectious Disease"/>
            <person name="Wu L."/>
            <person name="Ma J."/>
        </authorList>
    </citation>
    <scope>NUCLEOTIDE SEQUENCE [LARGE SCALE GENOMIC DNA]</scope>
    <source>
        <strain evidence="7">JCM 17137</strain>
    </source>
</reference>
<keyword evidence="7" id="KW-1185">Reference proteome</keyword>
<feature type="domain" description="HTH marR-type" evidence="5">
    <location>
        <begin position="6"/>
        <end position="139"/>
    </location>
</feature>
<dbReference type="Proteomes" id="UP001500908">
    <property type="component" value="Unassembled WGS sequence"/>
</dbReference>
<evidence type="ECO:0000256" key="4">
    <source>
        <dbReference type="SAM" id="MobiDB-lite"/>
    </source>
</evidence>
<dbReference type="PROSITE" id="PS01117">
    <property type="entry name" value="HTH_MARR_1"/>
    <property type="match status" value="1"/>
</dbReference>
<organism evidence="6 7">
    <name type="scientific">Salinactinospora qingdaonensis</name>
    <dbReference type="NCBI Taxonomy" id="702744"/>
    <lineage>
        <taxon>Bacteria</taxon>
        <taxon>Bacillati</taxon>
        <taxon>Actinomycetota</taxon>
        <taxon>Actinomycetes</taxon>
        <taxon>Streptosporangiales</taxon>
        <taxon>Nocardiopsidaceae</taxon>
        <taxon>Salinactinospora</taxon>
    </lineage>
</organism>
<evidence type="ECO:0000256" key="3">
    <source>
        <dbReference type="ARBA" id="ARBA00023163"/>
    </source>
</evidence>
<proteinExistence type="predicted"/>
<dbReference type="SMART" id="SM00347">
    <property type="entry name" value="HTH_MARR"/>
    <property type="match status" value="1"/>
</dbReference>
<feature type="compositionally biased region" description="Basic and acidic residues" evidence="4">
    <location>
        <begin position="163"/>
        <end position="199"/>
    </location>
</feature>
<dbReference type="PRINTS" id="PR00598">
    <property type="entry name" value="HTHMARR"/>
</dbReference>
<evidence type="ECO:0000313" key="7">
    <source>
        <dbReference type="Proteomes" id="UP001500908"/>
    </source>
</evidence>
<evidence type="ECO:0000313" key="6">
    <source>
        <dbReference type="EMBL" id="GAA3731992.1"/>
    </source>
</evidence>
<feature type="region of interest" description="Disordered" evidence="4">
    <location>
        <begin position="147"/>
        <end position="199"/>
    </location>
</feature>
<dbReference type="PANTHER" id="PTHR33164">
    <property type="entry name" value="TRANSCRIPTIONAL REGULATOR, MARR FAMILY"/>
    <property type="match status" value="1"/>
</dbReference>
<dbReference type="PANTHER" id="PTHR33164:SF57">
    <property type="entry name" value="MARR-FAMILY TRANSCRIPTIONAL REGULATOR"/>
    <property type="match status" value="1"/>
</dbReference>
<accession>A0ABP7F8T3</accession>
<gene>
    <name evidence="6" type="ORF">GCM10022402_10860</name>
</gene>
<evidence type="ECO:0000256" key="1">
    <source>
        <dbReference type="ARBA" id="ARBA00023015"/>
    </source>
</evidence>
<dbReference type="RefSeq" id="WP_344967902.1">
    <property type="nucleotide sequence ID" value="NZ_BAABDD010000003.1"/>
</dbReference>
<dbReference type="InterPro" id="IPR039422">
    <property type="entry name" value="MarR/SlyA-like"/>
</dbReference>
<dbReference type="InterPro" id="IPR036390">
    <property type="entry name" value="WH_DNA-bd_sf"/>
</dbReference>
<name>A0ABP7F8T3_9ACTN</name>